<dbReference type="InterPro" id="IPR000209">
    <property type="entry name" value="Peptidase_S8/S53_dom"/>
</dbReference>
<dbReference type="GO" id="GO:0004252">
    <property type="term" value="F:serine-type endopeptidase activity"/>
    <property type="evidence" value="ECO:0007669"/>
    <property type="project" value="InterPro"/>
</dbReference>
<protein>
    <submittedName>
        <fullName evidence="5">UDP-glucuronate:xylan alpha-glucuronosyltransferase 2-like</fullName>
    </submittedName>
</protein>
<dbReference type="GO" id="GO:0016740">
    <property type="term" value="F:transferase activity"/>
    <property type="evidence" value="ECO:0007669"/>
    <property type="project" value="UniProtKB-KW"/>
</dbReference>
<dbReference type="PANTHER" id="PTHR10795">
    <property type="entry name" value="PROPROTEIN CONVERTASE SUBTILISIN/KEXIN"/>
    <property type="match status" value="1"/>
</dbReference>
<proteinExistence type="inferred from homology"/>
<dbReference type="GO" id="GO:0006508">
    <property type="term" value="P:proteolysis"/>
    <property type="evidence" value="ECO:0007669"/>
    <property type="project" value="InterPro"/>
</dbReference>
<dbReference type="Pfam" id="PF00082">
    <property type="entry name" value="Peptidase_S8"/>
    <property type="match status" value="1"/>
</dbReference>
<gene>
    <name evidence="5" type="ORF">F3Y22_tig00116964pilonHSYRG00117</name>
</gene>
<keyword evidence="6" id="KW-1185">Reference proteome</keyword>
<dbReference type="Proteomes" id="UP000436088">
    <property type="component" value="Unassembled WGS sequence"/>
</dbReference>
<evidence type="ECO:0000256" key="3">
    <source>
        <dbReference type="PROSITE-ProRule" id="PRU01240"/>
    </source>
</evidence>
<dbReference type="SUPFAM" id="SSF52743">
    <property type="entry name" value="Subtilisin-like"/>
    <property type="match status" value="1"/>
</dbReference>
<accession>A0A6A2XL44</accession>
<organism evidence="5 6">
    <name type="scientific">Hibiscus syriacus</name>
    <name type="common">Rose of Sharon</name>
    <dbReference type="NCBI Taxonomy" id="106335"/>
    <lineage>
        <taxon>Eukaryota</taxon>
        <taxon>Viridiplantae</taxon>
        <taxon>Streptophyta</taxon>
        <taxon>Embryophyta</taxon>
        <taxon>Tracheophyta</taxon>
        <taxon>Spermatophyta</taxon>
        <taxon>Magnoliopsida</taxon>
        <taxon>eudicotyledons</taxon>
        <taxon>Gunneridae</taxon>
        <taxon>Pentapetalae</taxon>
        <taxon>rosids</taxon>
        <taxon>malvids</taxon>
        <taxon>Malvales</taxon>
        <taxon>Malvaceae</taxon>
        <taxon>Malvoideae</taxon>
        <taxon>Hibiscus</taxon>
    </lineage>
</organism>
<dbReference type="InterPro" id="IPR036852">
    <property type="entry name" value="Peptidase_S8/S53_dom_sf"/>
</dbReference>
<keyword evidence="2" id="KW-0732">Signal</keyword>
<reference evidence="5" key="1">
    <citation type="submission" date="2019-09" db="EMBL/GenBank/DDBJ databases">
        <title>Draft genome information of white flower Hibiscus syriacus.</title>
        <authorList>
            <person name="Kim Y.-M."/>
        </authorList>
    </citation>
    <scope>NUCLEOTIDE SEQUENCE [LARGE SCALE GENOMIC DNA]</scope>
    <source>
        <strain evidence="5">YM2019G1</strain>
    </source>
</reference>
<evidence type="ECO:0000313" key="5">
    <source>
        <dbReference type="EMBL" id="KAE8659119.1"/>
    </source>
</evidence>
<dbReference type="PROSITE" id="PS51892">
    <property type="entry name" value="SUBTILASE"/>
    <property type="match status" value="1"/>
</dbReference>
<sequence length="289" mass="30953">MHRMVKVIIGLIDSGVWPESESFNEKGMPPVPTRWKGKFQNTAGNHVSGASQFGYANGVARGIAPSAHVAMYKVSTGELNVESDILAAMDQAIADGVDVMSLSLGFKQTPYFQDVIAIASLSAVQKGIAVVCAAGNHGSRNTTHNAAPWITTVGAGHLIEVSLQRTGIFEQADELARVNAVAGIISDWTPKDIGYLSIPSLILPPPSVGKLPGTPLDYGAGHISPNKAMDPGLIYDIDWQGYVDFLCGLGYNDTEMKAILRQSQWNCSQEGTDLNYPSFVAMFSRLSKI</sequence>
<evidence type="ECO:0000259" key="4">
    <source>
        <dbReference type="Pfam" id="PF00082"/>
    </source>
</evidence>
<dbReference type="EMBL" id="VEPZ02001738">
    <property type="protein sequence ID" value="KAE8659119.1"/>
    <property type="molecule type" value="Genomic_DNA"/>
</dbReference>
<dbReference type="InterPro" id="IPR045051">
    <property type="entry name" value="SBT"/>
</dbReference>
<dbReference type="AlphaFoldDB" id="A0A6A2XL44"/>
<name>A0A6A2XL44_HIBSY</name>
<evidence type="ECO:0000256" key="2">
    <source>
        <dbReference type="ARBA" id="ARBA00022729"/>
    </source>
</evidence>
<evidence type="ECO:0000313" key="6">
    <source>
        <dbReference type="Proteomes" id="UP000436088"/>
    </source>
</evidence>
<dbReference type="Gene3D" id="2.60.40.2310">
    <property type="match status" value="1"/>
</dbReference>
<dbReference type="Gene3D" id="3.40.50.200">
    <property type="entry name" value="Peptidase S8/S53 domain"/>
    <property type="match status" value="3"/>
</dbReference>
<evidence type="ECO:0000256" key="1">
    <source>
        <dbReference type="ARBA" id="ARBA00011073"/>
    </source>
</evidence>
<comment type="similarity">
    <text evidence="1 3">Belongs to the peptidase S8 family.</text>
</comment>
<feature type="domain" description="Peptidase S8/S53" evidence="4">
    <location>
        <begin position="6"/>
        <end position="155"/>
    </location>
</feature>
<comment type="caution">
    <text evidence="3">Lacks conserved residue(s) required for the propagation of feature annotation.</text>
</comment>
<comment type="caution">
    <text evidence="5">The sequence shown here is derived from an EMBL/GenBank/DDBJ whole genome shotgun (WGS) entry which is preliminary data.</text>
</comment>